<dbReference type="InterPro" id="IPR027417">
    <property type="entry name" value="P-loop_NTPase"/>
</dbReference>
<gene>
    <name evidence="5" type="ORF">C7Y72_08895</name>
</gene>
<keyword evidence="6" id="KW-1185">Reference proteome</keyword>
<proteinExistence type="predicted"/>
<feature type="compositionally biased region" description="Low complexity" evidence="3">
    <location>
        <begin position="82"/>
        <end position="94"/>
    </location>
</feature>
<dbReference type="InterPro" id="IPR011990">
    <property type="entry name" value="TPR-like_helical_dom_sf"/>
</dbReference>
<dbReference type="GO" id="GO:0004016">
    <property type="term" value="F:adenylate cyclase activity"/>
    <property type="evidence" value="ECO:0007669"/>
    <property type="project" value="TreeGrafter"/>
</dbReference>
<dbReference type="GO" id="GO:0006355">
    <property type="term" value="P:regulation of DNA-templated transcription"/>
    <property type="evidence" value="ECO:0007669"/>
    <property type="project" value="InterPro"/>
</dbReference>
<evidence type="ECO:0000259" key="4">
    <source>
        <dbReference type="PROSITE" id="PS50043"/>
    </source>
</evidence>
<dbReference type="GO" id="GO:0003677">
    <property type="term" value="F:DNA binding"/>
    <property type="evidence" value="ECO:0007669"/>
    <property type="project" value="InterPro"/>
</dbReference>
<protein>
    <recommendedName>
        <fullName evidence="4">HTH luxR-type domain-containing protein</fullName>
    </recommendedName>
</protein>
<dbReference type="SUPFAM" id="SSF52540">
    <property type="entry name" value="P-loop containing nucleoside triphosphate hydrolases"/>
    <property type="match status" value="1"/>
</dbReference>
<reference evidence="5 6" key="1">
    <citation type="submission" date="2018-03" db="EMBL/GenBank/DDBJ databases">
        <title>Aquarubrobacter algicola gen. nov., sp. nov., a novel actinobacterium isolated from shallow eutrophic lake during the end of cyanobacterial harmful algal blooms.</title>
        <authorList>
            <person name="Chun S.J."/>
        </authorList>
    </citation>
    <scope>NUCLEOTIDE SEQUENCE [LARGE SCALE GENOMIC DNA]</scope>
    <source>
        <strain evidence="5 6">Seoho-28</strain>
    </source>
</reference>
<dbReference type="Pfam" id="PF00196">
    <property type="entry name" value="GerE"/>
    <property type="match status" value="1"/>
</dbReference>
<evidence type="ECO:0000313" key="6">
    <source>
        <dbReference type="Proteomes" id="UP000240739"/>
    </source>
</evidence>
<dbReference type="CDD" id="cd06170">
    <property type="entry name" value="LuxR_C_like"/>
    <property type="match status" value="1"/>
</dbReference>
<evidence type="ECO:0000256" key="1">
    <source>
        <dbReference type="ARBA" id="ARBA00022741"/>
    </source>
</evidence>
<dbReference type="Pfam" id="PF13191">
    <property type="entry name" value="AAA_16"/>
    <property type="match status" value="1"/>
</dbReference>
<feature type="region of interest" description="Disordered" evidence="3">
    <location>
        <begin position="68"/>
        <end position="94"/>
    </location>
</feature>
<dbReference type="PANTHER" id="PTHR16305">
    <property type="entry name" value="TESTICULAR SOLUBLE ADENYLYL CYCLASE"/>
    <property type="match status" value="1"/>
</dbReference>
<dbReference type="Proteomes" id="UP000240739">
    <property type="component" value="Unassembled WGS sequence"/>
</dbReference>
<feature type="region of interest" description="Disordered" evidence="3">
    <location>
        <begin position="17"/>
        <end position="41"/>
    </location>
</feature>
<feature type="domain" description="HTH luxR-type" evidence="4">
    <location>
        <begin position="1008"/>
        <end position="1073"/>
    </location>
</feature>
<keyword evidence="1" id="KW-0547">Nucleotide-binding</keyword>
<organism evidence="5 6">
    <name type="scientific">Paraconexibacter algicola</name>
    <dbReference type="NCBI Taxonomy" id="2133960"/>
    <lineage>
        <taxon>Bacteria</taxon>
        <taxon>Bacillati</taxon>
        <taxon>Actinomycetota</taxon>
        <taxon>Thermoleophilia</taxon>
        <taxon>Solirubrobacterales</taxon>
        <taxon>Paraconexibacteraceae</taxon>
        <taxon>Paraconexibacter</taxon>
    </lineage>
</organism>
<name>A0A2T4UKJ0_9ACTN</name>
<dbReference type="EMBL" id="PYYB01000001">
    <property type="protein sequence ID" value="PTL59759.1"/>
    <property type="molecule type" value="Genomic_DNA"/>
</dbReference>
<evidence type="ECO:0000256" key="2">
    <source>
        <dbReference type="ARBA" id="ARBA00022840"/>
    </source>
</evidence>
<dbReference type="InterPro" id="IPR036388">
    <property type="entry name" value="WH-like_DNA-bd_sf"/>
</dbReference>
<dbReference type="PROSITE" id="PS00622">
    <property type="entry name" value="HTH_LUXR_1"/>
    <property type="match status" value="1"/>
</dbReference>
<dbReference type="Gene3D" id="1.25.40.10">
    <property type="entry name" value="Tetratricopeptide repeat domain"/>
    <property type="match status" value="2"/>
</dbReference>
<dbReference type="InterPro" id="IPR016032">
    <property type="entry name" value="Sig_transdc_resp-reg_C-effctor"/>
</dbReference>
<dbReference type="GO" id="GO:0005737">
    <property type="term" value="C:cytoplasm"/>
    <property type="evidence" value="ECO:0007669"/>
    <property type="project" value="TreeGrafter"/>
</dbReference>
<dbReference type="GO" id="GO:0005524">
    <property type="term" value="F:ATP binding"/>
    <property type="evidence" value="ECO:0007669"/>
    <property type="project" value="UniProtKB-KW"/>
</dbReference>
<accession>A0A2T4UKJ0</accession>
<dbReference type="Gene3D" id="1.10.10.10">
    <property type="entry name" value="Winged helix-like DNA-binding domain superfamily/Winged helix DNA-binding domain"/>
    <property type="match status" value="1"/>
</dbReference>
<sequence length="1073" mass="112873">MRKVIRGGVVPSVTLPGRTRRDCATGRGSRAERTTWPYSAPPDPPCVGGTCAPPADASAELASAPATVATSAQVGRRDWRGPATTGPSARPRATAPRCAALWRFRAERVEVSAGKRQVRRLDRALDAPYSGADVSPGGPTGRPMLQREAELARLHALCAAAADGHGALAFVEGHAGIGKTRLLDATVAAATDRGLGVLRARGGLHEQGDAYGIVRQLLGFVLDERPALLHGPAALATGVLEGRAQPGADSPFPVLHALHRVLVSLLADGPLLLVVDDAHWADEPSLRLLDVLAARVDRHPLALLVAARPRRPGRDDTARLLAALRARAPDALVEPAPLGPAAVRELLARDGAPAPRDDVVRACVQVTAGNPYLVGEVVTSLERAGRTPATATEAEIRGLGPASIAASLRLRLSVLPPSIEAVAEAVSILAPAAEIRHVAALVDRPGDEVAVAVDVLAGLGILAPRRPVRFTHPIVAQAVSEELPPAQRARLHRRAADALLAEGQPPTRAASHLLRCEAAGDPEVVAVLRAAAVTALAQGAATPARRYLDRALAEPPALPDRPGLLGLLGQALAAEGADLDEACRRFEEAAELEPTLEAAAVHLEHAARLRLFSGDPARALRLLDRPFARGTVDRETTLRLRAHQASIGVLAPLHGRPELERLEQWAALPGDTPGELAVLAELAAARWLQGRIRDAAELAQRALAGGRLLAAEGPLSTGFNHALHVLLDADRHDLAEPVLGEALALARAQGATLAASSLLGLRAVALWRRGDVPGTHRAAQEALALLHEVSPGMAGPAQAGYVALAAVELGDLPGAQAALDGAGLVSQLHDLTFLGAPFDARARLQLARGRSREARDTLEGLADRDRRLGLGHLSTPWRRTAVEAALAHDAREDARTIADEQLRRSERWDVPSARGLALATSGLVTAGPRGIEQLRAGIALLERSPARLDLARAQLDLGRLLRRERRETDARDPLRAALDLADRCGAATLADRAREELLATGARPRGARTSGDAALTAGERRIARLAAAGRTNREIAAELVLSVRTVENHLGRVYGKLGIGSRHELAAALEPER</sequence>
<feature type="compositionally biased region" description="Basic and acidic residues" evidence="3">
    <location>
        <begin position="19"/>
        <end position="33"/>
    </location>
</feature>
<dbReference type="SMART" id="SM00421">
    <property type="entry name" value="HTH_LUXR"/>
    <property type="match status" value="1"/>
</dbReference>
<evidence type="ECO:0000256" key="3">
    <source>
        <dbReference type="SAM" id="MobiDB-lite"/>
    </source>
</evidence>
<comment type="caution">
    <text evidence="5">The sequence shown here is derived from an EMBL/GenBank/DDBJ whole genome shotgun (WGS) entry which is preliminary data.</text>
</comment>
<dbReference type="PANTHER" id="PTHR16305:SF35">
    <property type="entry name" value="TRANSCRIPTIONAL ACTIVATOR DOMAIN"/>
    <property type="match status" value="1"/>
</dbReference>
<dbReference type="InterPro" id="IPR000792">
    <property type="entry name" value="Tscrpt_reg_LuxR_C"/>
</dbReference>
<dbReference type="AlphaFoldDB" id="A0A2T4UKJ0"/>
<dbReference type="SUPFAM" id="SSF48452">
    <property type="entry name" value="TPR-like"/>
    <property type="match status" value="1"/>
</dbReference>
<evidence type="ECO:0000313" key="5">
    <source>
        <dbReference type="EMBL" id="PTL59759.1"/>
    </source>
</evidence>
<keyword evidence="2" id="KW-0067">ATP-binding</keyword>
<dbReference type="PROSITE" id="PS50043">
    <property type="entry name" value="HTH_LUXR_2"/>
    <property type="match status" value="1"/>
</dbReference>
<dbReference type="InterPro" id="IPR041664">
    <property type="entry name" value="AAA_16"/>
</dbReference>
<dbReference type="PRINTS" id="PR00038">
    <property type="entry name" value="HTHLUXR"/>
</dbReference>
<dbReference type="SUPFAM" id="SSF46894">
    <property type="entry name" value="C-terminal effector domain of the bipartite response regulators"/>
    <property type="match status" value="1"/>
</dbReference>